<feature type="transmembrane region" description="Helical" evidence="1">
    <location>
        <begin position="215"/>
        <end position="234"/>
    </location>
</feature>
<evidence type="ECO:0000259" key="2">
    <source>
        <dbReference type="Pfam" id="PF20151"/>
    </source>
</evidence>
<evidence type="ECO:0000256" key="1">
    <source>
        <dbReference type="SAM" id="Phobius"/>
    </source>
</evidence>
<evidence type="ECO:0000313" key="4">
    <source>
        <dbReference type="Proteomes" id="UP000297245"/>
    </source>
</evidence>
<feature type="transmembrane region" description="Helical" evidence="1">
    <location>
        <begin position="50"/>
        <end position="76"/>
    </location>
</feature>
<feature type="transmembrane region" description="Helical" evidence="1">
    <location>
        <begin position="12"/>
        <end position="30"/>
    </location>
</feature>
<accession>A0A4S8M278</accession>
<evidence type="ECO:0000313" key="3">
    <source>
        <dbReference type="EMBL" id="THU96199.1"/>
    </source>
</evidence>
<keyword evidence="1" id="KW-0812">Transmembrane</keyword>
<dbReference type="Pfam" id="PF20151">
    <property type="entry name" value="DUF6533"/>
    <property type="match status" value="1"/>
</dbReference>
<dbReference type="AlphaFoldDB" id="A0A4S8M278"/>
<dbReference type="Proteomes" id="UP000297245">
    <property type="component" value="Unassembled WGS sequence"/>
</dbReference>
<feature type="transmembrane region" description="Helical" evidence="1">
    <location>
        <begin position="88"/>
        <end position="108"/>
    </location>
</feature>
<keyword evidence="4" id="KW-1185">Reference proteome</keyword>
<proteinExistence type="predicted"/>
<sequence length="328" mass="36893">MEDDFSSAKTIFIHDYLLVFGATILFWDHILTFGDEVKYIWLRPKLLSSYWFFLNRYVGLLGNIAVITLGFTILTPTVCKRYNVYRQILLVVNEVLVVVLLSLRIYALYNKSRIILVTMLGSASALLALAIWALLGQKVAPSQLPLSISRGCHIPFPQERAIRLAVPWEALLVYDTLIFSLTLWKSWSMRNYLTTGKGKRSSNPLLMIMFRDGTIYYGVMVLATMANVLTYYTMPPNMKGGLSMLASSISVTMMSRLMLNLHATSDEGLYSTTHLTVNTEDTYLDLHPLHRVPHTGEVELDTLMTADLSFGLSRGGVEGGHEAHSSRP</sequence>
<protein>
    <recommendedName>
        <fullName evidence="2">DUF6533 domain-containing protein</fullName>
    </recommendedName>
</protein>
<keyword evidence="1" id="KW-0472">Membrane</keyword>
<dbReference type="InterPro" id="IPR045340">
    <property type="entry name" value="DUF6533"/>
</dbReference>
<reference evidence="3 4" key="1">
    <citation type="journal article" date="2019" name="Nat. Ecol. Evol.">
        <title>Megaphylogeny resolves global patterns of mushroom evolution.</title>
        <authorList>
            <person name="Varga T."/>
            <person name="Krizsan K."/>
            <person name="Foldi C."/>
            <person name="Dima B."/>
            <person name="Sanchez-Garcia M."/>
            <person name="Sanchez-Ramirez S."/>
            <person name="Szollosi G.J."/>
            <person name="Szarkandi J.G."/>
            <person name="Papp V."/>
            <person name="Albert L."/>
            <person name="Andreopoulos W."/>
            <person name="Angelini C."/>
            <person name="Antonin V."/>
            <person name="Barry K.W."/>
            <person name="Bougher N.L."/>
            <person name="Buchanan P."/>
            <person name="Buyck B."/>
            <person name="Bense V."/>
            <person name="Catcheside P."/>
            <person name="Chovatia M."/>
            <person name="Cooper J."/>
            <person name="Damon W."/>
            <person name="Desjardin D."/>
            <person name="Finy P."/>
            <person name="Geml J."/>
            <person name="Haridas S."/>
            <person name="Hughes K."/>
            <person name="Justo A."/>
            <person name="Karasinski D."/>
            <person name="Kautmanova I."/>
            <person name="Kiss B."/>
            <person name="Kocsube S."/>
            <person name="Kotiranta H."/>
            <person name="LaButti K.M."/>
            <person name="Lechner B.E."/>
            <person name="Liimatainen K."/>
            <person name="Lipzen A."/>
            <person name="Lukacs Z."/>
            <person name="Mihaltcheva S."/>
            <person name="Morgado L.N."/>
            <person name="Niskanen T."/>
            <person name="Noordeloos M.E."/>
            <person name="Ohm R.A."/>
            <person name="Ortiz-Santana B."/>
            <person name="Ovrebo C."/>
            <person name="Racz N."/>
            <person name="Riley R."/>
            <person name="Savchenko A."/>
            <person name="Shiryaev A."/>
            <person name="Soop K."/>
            <person name="Spirin V."/>
            <person name="Szebenyi C."/>
            <person name="Tomsovsky M."/>
            <person name="Tulloss R.E."/>
            <person name="Uehling J."/>
            <person name="Grigoriev I.V."/>
            <person name="Vagvolgyi C."/>
            <person name="Papp T."/>
            <person name="Martin F.M."/>
            <person name="Miettinen O."/>
            <person name="Hibbett D.S."/>
            <person name="Nagy L.G."/>
        </authorList>
    </citation>
    <scope>NUCLEOTIDE SEQUENCE [LARGE SCALE GENOMIC DNA]</scope>
    <source>
        <strain evidence="3 4">CBS 962.96</strain>
    </source>
</reference>
<gene>
    <name evidence="3" type="ORF">K435DRAFT_755094</name>
</gene>
<dbReference type="EMBL" id="ML179182">
    <property type="protein sequence ID" value="THU96199.1"/>
    <property type="molecule type" value="Genomic_DNA"/>
</dbReference>
<organism evidence="3 4">
    <name type="scientific">Dendrothele bispora (strain CBS 962.96)</name>
    <dbReference type="NCBI Taxonomy" id="1314807"/>
    <lineage>
        <taxon>Eukaryota</taxon>
        <taxon>Fungi</taxon>
        <taxon>Dikarya</taxon>
        <taxon>Basidiomycota</taxon>
        <taxon>Agaricomycotina</taxon>
        <taxon>Agaricomycetes</taxon>
        <taxon>Agaricomycetidae</taxon>
        <taxon>Agaricales</taxon>
        <taxon>Agaricales incertae sedis</taxon>
        <taxon>Dendrothele</taxon>
    </lineage>
</organism>
<keyword evidence="1" id="KW-1133">Transmembrane helix</keyword>
<feature type="domain" description="DUF6533" evidence="2">
    <location>
        <begin position="16"/>
        <end position="61"/>
    </location>
</feature>
<feature type="transmembrane region" description="Helical" evidence="1">
    <location>
        <begin position="114"/>
        <end position="135"/>
    </location>
</feature>
<dbReference type="OrthoDB" id="2686513at2759"/>
<name>A0A4S8M278_DENBC</name>